<dbReference type="PANTHER" id="PTHR47074">
    <property type="entry name" value="BNAC02G40300D PROTEIN"/>
    <property type="match status" value="1"/>
</dbReference>
<accession>A0A7J8Z3K0</accession>
<comment type="caution">
    <text evidence="2">The sequence shown here is derived from an EMBL/GenBank/DDBJ whole genome shotgun (WGS) entry which is preliminary data.</text>
</comment>
<feature type="non-terminal residue" evidence="2">
    <location>
        <position position="128"/>
    </location>
</feature>
<dbReference type="CDD" id="cd06222">
    <property type="entry name" value="RNase_H_like"/>
    <property type="match status" value="1"/>
</dbReference>
<dbReference type="InterPro" id="IPR052929">
    <property type="entry name" value="RNase_H-like_EbsB-rel"/>
</dbReference>
<dbReference type="Proteomes" id="UP000593574">
    <property type="component" value="Unassembled WGS sequence"/>
</dbReference>
<dbReference type="AlphaFoldDB" id="A0A7J8Z3K0"/>
<dbReference type="Gene3D" id="3.30.420.10">
    <property type="entry name" value="Ribonuclease H-like superfamily/Ribonuclease H"/>
    <property type="match status" value="1"/>
</dbReference>
<dbReference type="InterPro" id="IPR044730">
    <property type="entry name" value="RNase_H-like_dom_plant"/>
</dbReference>
<proteinExistence type="predicted"/>
<evidence type="ECO:0000259" key="1">
    <source>
        <dbReference type="Pfam" id="PF13456"/>
    </source>
</evidence>
<dbReference type="SUPFAM" id="SSF53098">
    <property type="entry name" value="Ribonuclease H-like"/>
    <property type="match status" value="1"/>
</dbReference>
<keyword evidence="3" id="KW-1185">Reference proteome</keyword>
<dbReference type="PANTHER" id="PTHR47074:SF61">
    <property type="entry name" value="RNASE H TYPE-1 DOMAIN-CONTAINING PROTEIN"/>
    <property type="match status" value="1"/>
</dbReference>
<evidence type="ECO:0000313" key="2">
    <source>
        <dbReference type="EMBL" id="MBA0706403.1"/>
    </source>
</evidence>
<sequence>MLGSTYFWKKHIPDAAVAEALACVHAVQFARDLGLRRVELEGDSAMVISKLKHAGIDRLKISGYIRDARQMLLGFEHFKFYHIKRGGGDTVAHLLAREGFLRNCDIDLVTFHSGCFGSYLGRRSDEID</sequence>
<reference evidence="2 3" key="1">
    <citation type="journal article" date="2019" name="Genome Biol. Evol.">
        <title>Insights into the evolution of the New World diploid cottons (Gossypium, subgenus Houzingenia) based on genome sequencing.</title>
        <authorList>
            <person name="Grover C.E."/>
            <person name="Arick M.A. 2nd"/>
            <person name="Thrash A."/>
            <person name="Conover J.L."/>
            <person name="Sanders W.S."/>
            <person name="Peterson D.G."/>
            <person name="Frelichowski J.E."/>
            <person name="Scheffler J.A."/>
            <person name="Scheffler B.E."/>
            <person name="Wendel J.F."/>
        </authorList>
    </citation>
    <scope>NUCLEOTIDE SEQUENCE [LARGE SCALE GENOMIC DNA]</scope>
    <source>
        <strain evidence="2">4</strain>
        <tissue evidence="2">Leaf</tissue>
    </source>
</reference>
<dbReference type="InterPro" id="IPR002156">
    <property type="entry name" value="RNaseH_domain"/>
</dbReference>
<evidence type="ECO:0000313" key="3">
    <source>
        <dbReference type="Proteomes" id="UP000593574"/>
    </source>
</evidence>
<feature type="domain" description="RNase H type-1" evidence="1">
    <location>
        <begin position="14"/>
        <end position="98"/>
    </location>
</feature>
<dbReference type="InterPro" id="IPR036397">
    <property type="entry name" value="RNaseH_sf"/>
</dbReference>
<dbReference type="Pfam" id="PF13456">
    <property type="entry name" value="RVT_3"/>
    <property type="match status" value="1"/>
</dbReference>
<gene>
    <name evidence="2" type="ORF">Golax_018514</name>
</gene>
<dbReference type="EMBL" id="JABEZV010000002">
    <property type="protein sequence ID" value="MBA0706403.1"/>
    <property type="molecule type" value="Genomic_DNA"/>
</dbReference>
<name>A0A7J8Z3K0_9ROSI</name>
<organism evidence="2 3">
    <name type="scientific">Gossypium laxum</name>
    <dbReference type="NCBI Taxonomy" id="34288"/>
    <lineage>
        <taxon>Eukaryota</taxon>
        <taxon>Viridiplantae</taxon>
        <taxon>Streptophyta</taxon>
        <taxon>Embryophyta</taxon>
        <taxon>Tracheophyta</taxon>
        <taxon>Spermatophyta</taxon>
        <taxon>Magnoliopsida</taxon>
        <taxon>eudicotyledons</taxon>
        <taxon>Gunneridae</taxon>
        <taxon>Pentapetalae</taxon>
        <taxon>rosids</taxon>
        <taxon>malvids</taxon>
        <taxon>Malvales</taxon>
        <taxon>Malvaceae</taxon>
        <taxon>Malvoideae</taxon>
        <taxon>Gossypium</taxon>
    </lineage>
</organism>
<dbReference type="GO" id="GO:0003676">
    <property type="term" value="F:nucleic acid binding"/>
    <property type="evidence" value="ECO:0007669"/>
    <property type="project" value="InterPro"/>
</dbReference>
<protein>
    <recommendedName>
        <fullName evidence="1">RNase H type-1 domain-containing protein</fullName>
    </recommendedName>
</protein>
<dbReference type="InterPro" id="IPR012337">
    <property type="entry name" value="RNaseH-like_sf"/>
</dbReference>
<dbReference type="GO" id="GO:0004523">
    <property type="term" value="F:RNA-DNA hybrid ribonuclease activity"/>
    <property type="evidence" value="ECO:0007669"/>
    <property type="project" value="InterPro"/>
</dbReference>